<feature type="domain" description="Peptidase M1 alanyl aminopeptidase C-terminal" evidence="1">
    <location>
        <begin position="155"/>
        <end position="199"/>
    </location>
</feature>
<accession>A0AA36EC83</accession>
<dbReference type="EMBL" id="OX465081">
    <property type="protein sequence ID" value="CAI9288595.1"/>
    <property type="molecule type" value="Genomic_DNA"/>
</dbReference>
<dbReference type="InterPro" id="IPR012779">
    <property type="entry name" value="Peptidase_M1_pepN"/>
</dbReference>
<dbReference type="Pfam" id="PF17432">
    <property type="entry name" value="DUF3458_C"/>
    <property type="match status" value="1"/>
</dbReference>
<dbReference type="InterPro" id="IPR037144">
    <property type="entry name" value="Peptidase_M1_pepN_C_sf"/>
</dbReference>
<dbReference type="AlphaFoldDB" id="A0AA36EC83"/>
<dbReference type="GO" id="GO:0008270">
    <property type="term" value="F:zinc ion binding"/>
    <property type="evidence" value="ECO:0007669"/>
    <property type="project" value="InterPro"/>
</dbReference>
<sequence length="215" mass="24219">MRSFPPVSASSEDVPAVAYNMDGIGNKTEQPWRLMLKGDTIEMSANALGLTMESNGIRILKPFDTSVKFSNASGKTNIHVAVSDIFMNFSFNTLRLFLAVKENRSSEKYEFDHVNMARHALKNTALEKKGYLTSLEDEEMSELVLNEYKYDRSILRNPNKVHSLIRGFCASPVNFHVKDGSGYKFLGDLVLQLDKLNPQGWLKLPFYPCLDLSGI</sequence>
<dbReference type="GO" id="GO:0009507">
    <property type="term" value="C:chloroplast"/>
    <property type="evidence" value="ECO:0007669"/>
    <property type="project" value="TreeGrafter"/>
</dbReference>
<evidence type="ECO:0000259" key="1">
    <source>
        <dbReference type="Pfam" id="PF17432"/>
    </source>
</evidence>
<name>A0AA36EC83_LACSI</name>
<dbReference type="PANTHER" id="PTHR46322:SF1">
    <property type="entry name" value="PUROMYCIN-SENSITIVE AMINOPEPTIDASE"/>
    <property type="match status" value="1"/>
</dbReference>
<dbReference type="PANTHER" id="PTHR46322">
    <property type="entry name" value="PUROMYCIN-SENSITIVE AMINOPEPTIDASE"/>
    <property type="match status" value="1"/>
</dbReference>
<dbReference type="Gene3D" id="1.25.50.10">
    <property type="entry name" value="Peptidase M1, alanyl aminopeptidase, C-terminal domain"/>
    <property type="match status" value="1"/>
</dbReference>
<gene>
    <name evidence="2" type="ORF">LSALG_LOCUS27878</name>
</gene>
<evidence type="ECO:0000313" key="3">
    <source>
        <dbReference type="Proteomes" id="UP001177003"/>
    </source>
</evidence>
<protein>
    <recommendedName>
        <fullName evidence="1">Peptidase M1 alanyl aminopeptidase C-terminal domain-containing protein</fullName>
    </recommendedName>
</protein>
<dbReference type="InterPro" id="IPR024601">
    <property type="entry name" value="Peptidase_M1_pepN_C"/>
</dbReference>
<dbReference type="Proteomes" id="UP001177003">
    <property type="component" value="Chromosome 5"/>
</dbReference>
<reference evidence="2" key="1">
    <citation type="submission" date="2023-04" db="EMBL/GenBank/DDBJ databases">
        <authorList>
            <person name="Vijverberg K."/>
            <person name="Xiong W."/>
            <person name="Schranz E."/>
        </authorList>
    </citation>
    <scope>NUCLEOTIDE SEQUENCE</scope>
</reference>
<proteinExistence type="predicted"/>
<organism evidence="2 3">
    <name type="scientific">Lactuca saligna</name>
    <name type="common">Willowleaf lettuce</name>
    <dbReference type="NCBI Taxonomy" id="75948"/>
    <lineage>
        <taxon>Eukaryota</taxon>
        <taxon>Viridiplantae</taxon>
        <taxon>Streptophyta</taxon>
        <taxon>Embryophyta</taxon>
        <taxon>Tracheophyta</taxon>
        <taxon>Spermatophyta</taxon>
        <taxon>Magnoliopsida</taxon>
        <taxon>eudicotyledons</taxon>
        <taxon>Gunneridae</taxon>
        <taxon>Pentapetalae</taxon>
        <taxon>asterids</taxon>
        <taxon>campanulids</taxon>
        <taxon>Asterales</taxon>
        <taxon>Asteraceae</taxon>
        <taxon>Cichorioideae</taxon>
        <taxon>Cichorieae</taxon>
        <taxon>Lactucinae</taxon>
        <taxon>Lactuca</taxon>
    </lineage>
</organism>
<keyword evidence="3" id="KW-1185">Reference proteome</keyword>
<evidence type="ECO:0000313" key="2">
    <source>
        <dbReference type="EMBL" id="CAI9288595.1"/>
    </source>
</evidence>